<keyword evidence="1" id="KW-0732">Signal</keyword>
<gene>
    <name evidence="2" type="ORF">P0082_01735</name>
</gene>
<keyword evidence="3" id="KW-1185">Reference proteome</keyword>
<dbReference type="RefSeq" id="WP_326927792.1">
    <property type="nucleotide sequence ID" value="NZ_CP123443.1"/>
</dbReference>
<proteinExistence type="predicted"/>
<reference evidence="2 3" key="1">
    <citation type="submission" date="2023-04" db="EMBL/GenBank/DDBJ databases">
        <title>Spirochaete genome identified in red abalone sample constitutes a novel genus.</title>
        <authorList>
            <person name="Sharma S.P."/>
            <person name="Purcell C.M."/>
            <person name="Hyde J.R."/>
            <person name="Severin A.J."/>
        </authorList>
    </citation>
    <scope>NUCLEOTIDE SEQUENCE [LARGE SCALE GENOMIC DNA]</scope>
    <source>
        <strain evidence="2 3">SP-2023</strain>
    </source>
</reference>
<protein>
    <recommendedName>
        <fullName evidence="4">Secreted protein</fullName>
    </recommendedName>
</protein>
<dbReference type="EMBL" id="CP123443">
    <property type="protein sequence ID" value="WGK69606.1"/>
    <property type="molecule type" value="Genomic_DNA"/>
</dbReference>
<name>A0ABY8MHX2_9SPIO</name>
<accession>A0ABY8MHX2</accession>
<dbReference type="Proteomes" id="UP001228690">
    <property type="component" value="Chromosome"/>
</dbReference>
<organism evidence="2 3">
    <name type="scientific">Candidatus Haliotispira prima</name>
    <dbReference type="NCBI Taxonomy" id="3034016"/>
    <lineage>
        <taxon>Bacteria</taxon>
        <taxon>Pseudomonadati</taxon>
        <taxon>Spirochaetota</taxon>
        <taxon>Spirochaetia</taxon>
        <taxon>Spirochaetales</taxon>
        <taxon>Spirochaetaceae</taxon>
        <taxon>Candidatus Haliotispira</taxon>
    </lineage>
</organism>
<evidence type="ECO:0000256" key="1">
    <source>
        <dbReference type="SAM" id="SignalP"/>
    </source>
</evidence>
<evidence type="ECO:0008006" key="4">
    <source>
        <dbReference type="Google" id="ProtNLM"/>
    </source>
</evidence>
<feature type="signal peptide" evidence="1">
    <location>
        <begin position="1"/>
        <end position="22"/>
    </location>
</feature>
<feature type="chain" id="PRO_5046408734" description="Secreted protein" evidence="1">
    <location>
        <begin position="23"/>
        <end position="80"/>
    </location>
</feature>
<evidence type="ECO:0000313" key="2">
    <source>
        <dbReference type="EMBL" id="WGK69606.1"/>
    </source>
</evidence>
<sequence length="80" mass="8768">MAFALRCCVAGAKAVGMFASFAQRFVKCYFVAAVPMFGLLKCRRVYVPVVEASAQPSVSFQCCGTDYFYGLVRGRHGELL</sequence>
<evidence type="ECO:0000313" key="3">
    <source>
        <dbReference type="Proteomes" id="UP001228690"/>
    </source>
</evidence>